<evidence type="ECO:0000313" key="1">
    <source>
        <dbReference type="EMBL" id="CAG8790046.1"/>
    </source>
</evidence>
<comment type="caution">
    <text evidence="1">The sequence shown here is derived from an EMBL/GenBank/DDBJ whole genome shotgun (WGS) entry which is preliminary data.</text>
</comment>
<organism evidence="1 2">
    <name type="scientific">Acaulospora morrowiae</name>
    <dbReference type="NCBI Taxonomy" id="94023"/>
    <lineage>
        <taxon>Eukaryota</taxon>
        <taxon>Fungi</taxon>
        <taxon>Fungi incertae sedis</taxon>
        <taxon>Mucoromycota</taxon>
        <taxon>Glomeromycotina</taxon>
        <taxon>Glomeromycetes</taxon>
        <taxon>Diversisporales</taxon>
        <taxon>Acaulosporaceae</taxon>
        <taxon>Acaulospora</taxon>
    </lineage>
</organism>
<dbReference type="EMBL" id="CAJVPV010060482">
    <property type="protein sequence ID" value="CAG8790046.1"/>
    <property type="molecule type" value="Genomic_DNA"/>
</dbReference>
<evidence type="ECO:0000313" key="2">
    <source>
        <dbReference type="Proteomes" id="UP000789342"/>
    </source>
</evidence>
<keyword evidence="2" id="KW-1185">Reference proteome</keyword>
<sequence>IPFDDDEYRKIDFRLEDFPESDFLHSYEYMNLSRIAKLRTIDYTYFDKNLYAINNNGGRNIALLHARSQYVVPRWIFPFDGNCYLTKKAFNEIMKQVDQWGDQYRYFVVPMARLLNNSQVLVETDARPHTPH</sequence>
<dbReference type="OrthoDB" id="63533at2759"/>
<feature type="non-terminal residue" evidence="1">
    <location>
        <position position="1"/>
    </location>
</feature>
<accession>A0A9N9P4U1</accession>
<feature type="non-terminal residue" evidence="1">
    <location>
        <position position="132"/>
    </location>
</feature>
<name>A0A9N9P4U1_9GLOM</name>
<dbReference type="AlphaFoldDB" id="A0A9N9P4U1"/>
<gene>
    <name evidence="1" type="ORF">AMORRO_LOCUS18061</name>
</gene>
<protein>
    <submittedName>
        <fullName evidence="1">978_t:CDS:1</fullName>
    </submittedName>
</protein>
<proteinExistence type="predicted"/>
<reference evidence="1" key="1">
    <citation type="submission" date="2021-06" db="EMBL/GenBank/DDBJ databases">
        <authorList>
            <person name="Kallberg Y."/>
            <person name="Tangrot J."/>
            <person name="Rosling A."/>
        </authorList>
    </citation>
    <scope>NUCLEOTIDE SEQUENCE</scope>
    <source>
        <strain evidence="1">CL551</strain>
    </source>
</reference>
<dbReference type="Proteomes" id="UP000789342">
    <property type="component" value="Unassembled WGS sequence"/>
</dbReference>